<comment type="caution">
    <text evidence="2">The sequence shown here is derived from an EMBL/GenBank/DDBJ whole genome shotgun (WGS) entry which is preliminary data.</text>
</comment>
<dbReference type="AlphaFoldDB" id="A0A448XDM1"/>
<evidence type="ECO:0000256" key="1">
    <source>
        <dbReference type="SAM" id="MobiDB-lite"/>
    </source>
</evidence>
<accession>A0A448XDM1</accession>
<gene>
    <name evidence="2" type="ORF">PXEA_LOCUS27691</name>
</gene>
<feature type="compositionally biased region" description="Basic and acidic residues" evidence="1">
    <location>
        <begin position="1"/>
        <end position="13"/>
    </location>
</feature>
<dbReference type="Proteomes" id="UP000784294">
    <property type="component" value="Unassembled WGS sequence"/>
</dbReference>
<sequence length="84" mass="9446">MTPSSDDVHHMMDESSASLHSKRGQRSCGLRQPERRMKAKRLHYNSIHPSSPGEIELQISSSCTSIQNESPLNNGLIILFRNDV</sequence>
<organism evidence="2 3">
    <name type="scientific">Protopolystoma xenopodis</name>
    <dbReference type="NCBI Taxonomy" id="117903"/>
    <lineage>
        <taxon>Eukaryota</taxon>
        <taxon>Metazoa</taxon>
        <taxon>Spiralia</taxon>
        <taxon>Lophotrochozoa</taxon>
        <taxon>Platyhelminthes</taxon>
        <taxon>Monogenea</taxon>
        <taxon>Polyopisthocotylea</taxon>
        <taxon>Polystomatidea</taxon>
        <taxon>Polystomatidae</taxon>
        <taxon>Protopolystoma</taxon>
    </lineage>
</organism>
<evidence type="ECO:0000313" key="3">
    <source>
        <dbReference type="Proteomes" id="UP000784294"/>
    </source>
</evidence>
<feature type="region of interest" description="Disordered" evidence="1">
    <location>
        <begin position="1"/>
        <end position="36"/>
    </location>
</feature>
<keyword evidence="3" id="KW-1185">Reference proteome</keyword>
<evidence type="ECO:0000313" key="2">
    <source>
        <dbReference type="EMBL" id="VEL34251.1"/>
    </source>
</evidence>
<reference evidence="2" key="1">
    <citation type="submission" date="2018-11" db="EMBL/GenBank/DDBJ databases">
        <authorList>
            <consortium name="Pathogen Informatics"/>
        </authorList>
    </citation>
    <scope>NUCLEOTIDE SEQUENCE</scope>
</reference>
<name>A0A448XDM1_9PLAT</name>
<dbReference type="EMBL" id="CAAALY010247275">
    <property type="protein sequence ID" value="VEL34251.1"/>
    <property type="molecule type" value="Genomic_DNA"/>
</dbReference>
<proteinExistence type="predicted"/>
<protein>
    <submittedName>
        <fullName evidence="2">Uncharacterized protein</fullName>
    </submittedName>
</protein>